<dbReference type="GO" id="GO:0022857">
    <property type="term" value="F:transmembrane transporter activity"/>
    <property type="evidence" value="ECO:0007669"/>
    <property type="project" value="InterPro"/>
</dbReference>
<feature type="transmembrane region" description="Helical" evidence="8">
    <location>
        <begin position="137"/>
        <end position="158"/>
    </location>
</feature>
<evidence type="ECO:0000256" key="1">
    <source>
        <dbReference type="ARBA" id="ARBA00004651"/>
    </source>
</evidence>
<dbReference type="Proteomes" id="UP000000374">
    <property type="component" value="Chromosome"/>
</dbReference>
<feature type="transmembrane region" description="Helical" evidence="8">
    <location>
        <begin position="64"/>
        <end position="87"/>
    </location>
</feature>
<organism evidence="9 10">
    <name type="scientific">Verminephrobacter eiseniae (strain EF01-2)</name>
    <dbReference type="NCBI Taxonomy" id="391735"/>
    <lineage>
        <taxon>Bacteria</taxon>
        <taxon>Pseudomonadati</taxon>
        <taxon>Pseudomonadota</taxon>
        <taxon>Betaproteobacteria</taxon>
        <taxon>Burkholderiales</taxon>
        <taxon>Comamonadaceae</taxon>
        <taxon>Verminephrobacter</taxon>
    </lineage>
</organism>
<name>A1WJM0_VEREI</name>
<feature type="transmembrane region" description="Helical" evidence="8">
    <location>
        <begin position="308"/>
        <end position="324"/>
    </location>
</feature>
<keyword evidence="4" id="KW-0997">Cell inner membrane</keyword>
<dbReference type="RefSeq" id="WP_011809833.1">
    <property type="nucleotide sequence ID" value="NC_008786.1"/>
</dbReference>
<feature type="transmembrane region" description="Helical" evidence="8">
    <location>
        <begin position="31"/>
        <end position="52"/>
    </location>
</feature>
<feature type="transmembrane region" description="Helical" evidence="8">
    <location>
        <begin position="254"/>
        <end position="276"/>
    </location>
</feature>
<dbReference type="CDD" id="cd06579">
    <property type="entry name" value="TM_PBP1_transp_AraH_like"/>
    <property type="match status" value="1"/>
</dbReference>
<feature type="transmembrane region" description="Helical" evidence="8">
    <location>
        <begin position="107"/>
        <end position="130"/>
    </location>
</feature>
<dbReference type="STRING" id="391735.Veis_2077"/>
<reference evidence="10" key="1">
    <citation type="submission" date="2006-12" db="EMBL/GenBank/DDBJ databases">
        <title>Complete sequence of chromosome 1 of Verminephrobacter eiseniae EF01-2.</title>
        <authorList>
            <person name="Copeland A."/>
            <person name="Lucas S."/>
            <person name="Lapidus A."/>
            <person name="Barry K."/>
            <person name="Detter J.C."/>
            <person name="Glavina del Rio T."/>
            <person name="Dalin E."/>
            <person name="Tice H."/>
            <person name="Pitluck S."/>
            <person name="Chertkov O."/>
            <person name="Brettin T."/>
            <person name="Bruce D."/>
            <person name="Han C."/>
            <person name="Tapia R."/>
            <person name="Gilna P."/>
            <person name="Schmutz J."/>
            <person name="Larimer F."/>
            <person name="Land M."/>
            <person name="Hauser L."/>
            <person name="Kyrpides N."/>
            <person name="Kim E."/>
            <person name="Stahl D."/>
            <person name="Richardson P."/>
        </authorList>
    </citation>
    <scope>NUCLEOTIDE SEQUENCE [LARGE SCALE GENOMIC DNA]</scope>
    <source>
        <strain evidence="10">EF01-2</strain>
    </source>
</reference>
<keyword evidence="7 8" id="KW-0472">Membrane</keyword>
<dbReference type="Pfam" id="PF02653">
    <property type="entry name" value="BPD_transp_2"/>
    <property type="match status" value="1"/>
</dbReference>
<dbReference type="eggNOG" id="COG1172">
    <property type="taxonomic scope" value="Bacteria"/>
</dbReference>
<evidence type="ECO:0000256" key="6">
    <source>
        <dbReference type="ARBA" id="ARBA00022989"/>
    </source>
</evidence>
<dbReference type="GO" id="GO:0005886">
    <property type="term" value="C:plasma membrane"/>
    <property type="evidence" value="ECO:0007669"/>
    <property type="project" value="UniProtKB-SubCell"/>
</dbReference>
<accession>A1WJM0</accession>
<proteinExistence type="predicted"/>
<keyword evidence="6 8" id="KW-1133">Transmembrane helix</keyword>
<evidence type="ECO:0000256" key="5">
    <source>
        <dbReference type="ARBA" id="ARBA00022692"/>
    </source>
</evidence>
<dbReference type="AlphaFoldDB" id="A1WJM0"/>
<keyword evidence="10" id="KW-1185">Reference proteome</keyword>
<feature type="transmembrane region" description="Helical" evidence="8">
    <location>
        <begin position="228"/>
        <end position="248"/>
    </location>
</feature>
<keyword evidence="3" id="KW-1003">Cell membrane</keyword>
<comment type="subcellular location">
    <subcellularLocation>
        <location evidence="1">Cell membrane</location>
        <topology evidence="1">Multi-pass membrane protein</topology>
    </subcellularLocation>
</comment>
<dbReference type="PANTHER" id="PTHR32196">
    <property type="entry name" value="ABC TRANSPORTER PERMEASE PROTEIN YPHD-RELATED-RELATED"/>
    <property type="match status" value="1"/>
</dbReference>
<evidence type="ECO:0000256" key="2">
    <source>
        <dbReference type="ARBA" id="ARBA00022448"/>
    </source>
</evidence>
<keyword evidence="5 8" id="KW-0812">Transmembrane</keyword>
<evidence type="ECO:0000256" key="8">
    <source>
        <dbReference type="SAM" id="Phobius"/>
    </source>
</evidence>
<evidence type="ECO:0000313" key="10">
    <source>
        <dbReference type="Proteomes" id="UP000000374"/>
    </source>
</evidence>
<feature type="transmembrane region" description="Helical" evidence="8">
    <location>
        <begin position="283"/>
        <end position="302"/>
    </location>
</feature>
<sequence>MDPTCTGTSATATVDTRQGMAARTGRRLREYATLFILAGLVLAASMVSADFFTAPNLSNISRQIAGFGIMSMGMLLVVLTGGIDLSIGSVAAFSSVVTAMLIPGHGLGMGLMAGLGTGLACGLINGLLIANYRLSPFVVTLAMMTVARGLALMVSHGAPILVDETGALLLDFGRATLLHIPLPTALMLLVFCAGALFLGWTRPGRIVRAVGSNEEAVRLSGVPVGRHVLLTYLVSGALASVAGIISTARAGVGAPTVGVGDELTVIAAVVIGGASLAGGRGNVLNTLVGVVILGVIANIMNLASVPGYHQQVVMGVIILAAILVQRGTVATRR</sequence>
<evidence type="ECO:0000256" key="4">
    <source>
        <dbReference type="ARBA" id="ARBA00022519"/>
    </source>
</evidence>
<evidence type="ECO:0000256" key="7">
    <source>
        <dbReference type="ARBA" id="ARBA00023136"/>
    </source>
</evidence>
<gene>
    <name evidence="9" type="ordered locus">Veis_2077</name>
</gene>
<evidence type="ECO:0000313" key="9">
    <source>
        <dbReference type="EMBL" id="ABM57827.1"/>
    </source>
</evidence>
<feature type="transmembrane region" description="Helical" evidence="8">
    <location>
        <begin position="178"/>
        <end position="198"/>
    </location>
</feature>
<dbReference type="InterPro" id="IPR001851">
    <property type="entry name" value="ABC_transp_permease"/>
</dbReference>
<dbReference type="HOGENOM" id="CLU_028880_2_2_4"/>
<evidence type="ECO:0000256" key="3">
    <source>
        <dbReference type="ARBA" id="ARBA00022475"/>
    </source>
</evidence>
<protein>
    <submittedName>
        <fullName evidence="9">Inner-membrane translocator</fullName>
    </submittedName>
</protein>
<dbReference type="KEGG" id="vei:Veis_2077"/>
<dbReference type="PANTHER" id="PTHR32196:SF21">
    <property type="entry name" value="ABC TRANSPORTER PERMEASE PROTEIN YPHD-RELATED"/>
    <property type="match status" value="1"/>
</dbReference>
<dbReference type="EMBL" id="CP000542">
    <property type="protein sequence ID" value="ABM57827.1"/>
    <property type="molecule type" value="Genomic_DNA"/>
</dbReference>
<keyword evidence="2" id="KW-0813">Transport</keyword>
<dbReference type="GeneID" id="76460653"/>